<dbReference type="PANTHER" id="PTHR48228:SF4">
    <property type="entry name" value="BLR3030 PROTEIN"/>
    <property type="match status" value="1"/>
</dbReference>
<dbReference type="RefSeq" id="XP_007768536.1">
    <property type="nucleotide sequence ID" value="XM_007770346.1"/>
</dbReference>
<evidence type="ECO:0000256" key="1">
    <source>
        <dbReference type="ARBA" id="ARBA00008383"/>
    </source>
</evidence>
<dbReference type="SUPFAM" id="SSF89796">
    <property type="entry name" value="CoA-transferase family III (CaiB/BaiF)"/>
    <property type="match status" value="2"/>
</dbReference>
<evidence type="ECO:0000313" key="3">
    <source>
        <dbReference type="EMBL" id="EIW81119.1"/>
    </source>
</evidence>
<dbReference type="InterPro" id="IPR023606">
    <property type="entry name" value="CoA-Trfase_III_dom_1_sf"/>
</dbReference>
<gene>
    <name evidence="3" type="ORF">CONPUDRAFT_165340</name>
</gene>
<accession>A0A5M3MPK6</accession>
<keyword evidence="4" id="KW-1185">Reference proteome</keyword>
<evidence type="ECO:0000313" key="4">
    <source>
        <dbReference type="Proteomes" id="UP000053558"/>
    </source>
</evidence>
<proteinExistence type="inferred from homology"/>
<dbReference type="KEGG" id="cput:CONPUDRAFT_165340"/>
<dbReference type="Gene3D" id="3.40.50.10540">
    <property type="entry name" value="Crotonobetainyl-coa:carnitine coa-transferase, domain 1"/>
    <property type="match status" value="2"/>
</dbReference>
<dbReference type="EMBL" id="JH711578">
    <property type="protein sequence ID" value="EIW81119.1"/>
    <property type="molecule type" value="Genomic_DNA"/>
</dbReference>
<name>A0A5M3MPK6_CONPW</name>
<comment type="similarity">
    <text evidence="1">Belongs to the CoA-transferase III family.</text>
</comment>
<dbReference type="GeneID" id="19205290"/>
<dbReference type="Proteomes" id="UP000053558">
    <property type="component" value="Unassembled WGS sequence"/>
</dbReference>
<protein>
    <submittedName>
        <fullName evidence="3">CoA-transferase family III</fullName>
    </submittedName>
</protein>
<reference evidence="4" key="1">
    <citation type="journal article" date="2012" name="Science">
        <title>The Paleozoic origin of enzymatic lignin decomposition reconstructed from 31 fungal genomes.</title>
        <authorList>
            <person name="Floudas D."/>
            <person name="Binder M."/>
            <person name="Riley R."/>
            <person name="Barry K."/>
            <person name="Blanchette R.A."/>
            <person name="Henrissat B."/>
            <person name="Martinez A.T."/>
            <person name="Otillar R."/>
            <person name="Spatafora J.W."/>
            <person name="Yadav J.S."/>
            <person name="Aerts A."/>
            <person name="Benoit I."/>
            <person name="Boyd A."/>
            <person name="Carlson A."/>
            <person name="Copeland A."/>
            <person name="Coutinho P.M."/>
            <person name="de Vries R.P."/>
            <person name="Ferreira P."/>
            <person name="Findley K."/>
            <person name="Foster B."/>
            <person name="Gaskell J."/>
            <person name="Glotzer D."/>
            <person name="Gorecki P."/>
            <person name="Heitman J."/>
            <person name="Hesse C."/>
            <person name="Hori C."/>
            <person name="Igarashi K."/>
            <person name="Jurgens J.A."/>
            <person name="Kallen N."/>
            <person name="Kersten P."/>
            <person name="Kohler A."/>
            <person name="Kuees U."/>
            <person name="Kumar T.K.A."/>
            <person name="Kuo A."/>
            <person name="LaButti K."/>
            <person name="Larrondo L.F."/>
            <person name="Lindquist E."/>
            <person name="Ling A."/>
            <person name="Lombard V."/>
            <person name="Lucas S."/>
            <person name="Lundell T."/>
            <person name="Martin R."/>
            <person name="McLaughlin D.J."/>
            <person name="Morgenstern I."/>
            <person name="Morin E."/>
            <person name="Murat C."/>
            <person name="Nagy L.G."/>
            <person name="Nolan M."/>
            <person name="Ohm R.A."/>
            <person name="Patyshakuliyeva A."/>
            <person name="Rokas A."/>
            <person name="Ruiz-Duenas F.J."/>
            <person name="Sabat G."/>
            <person name="Salamov A."/>
            <person name="Samejima M."/>
            <person name="Schmutz J."/>
            <person name="Slot J.C."/>
            <person name="St John F."/>
            <person name="Stenlid J."/>
            <person name="Sun H."/>
            <person name="Sun S."/>
            <person name="Syed K."/>
            <person name="Tsang A."/>
            <person name="Wiebenga A."/>
            <person name="Young D."/>
            <person name="Pisabarro A."/>
            <person name="Eastwood D.C."/>
            <person name="Martin F."/>
            <person name="Cullen D."/>
            <person name="Grigoriev I.V."/>
            <person name="Hibbett D.S."/>
        </authorList>
    </citation>
    <scope>NUCLEOTIDE SEQUENCE [LARGE SCALE GENOMIC DNA]</scope>
    <source>
        <strain evidence="4">RWD-64-598 SS2</strain>
    </source>
</reference>
<feature type="region of interest" description="Disordered" evidence="2">
    <location>
        <begin position="470"/>
        <end position="502"/>
    </location>
</feature>
<dbReference type="InterPro" id="IPR003673">
    <property type="entry name" value="CoA-Trfase_fam_III"/>
</dbReference>
<dbReference type="AlphaFoldDB" id="A0A5M3MPK6"/>
<keyword evidence="3" id="KW-0808">Transferase</keyword>
<dbReference type="Gene3D" id="3.30.1540.10">
    <property type="entry name" value="formyl-coa transferase, domain 3"/>
    <property type="match status" value="1"/>
</dbReference>
<comment type="caution">
    <text evidence="3">The sequence shown here is derived from an EMBL/GenBank/DDBJ whole genome shotgun (WGS) entry which is preliminary data.</text>
</comment>
<dbReference type="InterPro" id="IPR044855">
    <property type="entry name" value="CoA-Trfase_III_dom3_sf"/>
</dbReference>
<sequence length="502" mass="54316">MSTSPSDSLAPARAVWLANGLPEDLLSHLRLSEHPDPAIPSSFRLGSAAQTSIGLSGLSAANFHALRTGVEQDVTVDARHAVFDISSEKWYTIDGHLPEGNFWDPIAGLYRTQDNNHVRIHTNFPHHRDGILQILGCEATRDAVQAKLTQWNSYDFEAEAASRKMCAFAYRSFDEWDKHPQGQAQANAPPVQLIKIGDAPRRELKSNAEMPLENIRVLDLCRVLAGPAAGRALAAFGADVLLVTSPSLPDLPLLDIETSRGKRTTQLDLTSPSGVDTLRSLAKDADVFLQAYRPGGVDEKGFSPSELAEARPGIVCANLRAFGWDGPWKDRRGFDSLVQTTTGINHAEAEAYSAFTGTTYNGKPPPKPLPMQALDHVAGYFLAFGINAALCKTITEGGSWEVRVSLAAIGQWIRSLGRLDPAEAFSPQAKGFPKQTAPVDPEVAGFSTSLTESPGDDGKARNQLRTMTAIEPAAVLSRTPARQTEAPMGLNRHNPAWLPLKP</sequence>
<evidence type="ECO:0000256" key="2">
    <source>
        <dbReference type="SAM" id="MobiDB-lite"/>
    </source>
</evidence>
<dbReference type="Pfam" id="PF02515">
    <property type="entry name" value="CoA_transf_3"/>
    <property type="match status" value="1"/>
</dbReference>
<dbReference type="OMA" id="RFWRTAD"/>
<dbReference type="InterPro" id="IPR050509">
    <property type="entry name" value="CoA-transferase_III"/>
</dbReference>
<dbReference type="OrthoDB" id="2308815at2759"/>
<dbReference type="GO" id="GO:0016740">
    <property type="term" value="F:transferase activity"/>
    <property type="evidence" value="ECO:0007669"/>
    <property type="project" value="UniProtKB-KW"/>
</dbReference>
<dbReference type="PANTHER" id="PTHR48228">
    <property type="entry name" value="SUCCINYL-COA--D-CITRAMALATE COA-TRANSFERASE"/>
    <property type="match status" value="1"/>
</dbReference>
<organism evidence="3 4">
    <name type="scientific">Coniophora puteana (strain RWD-64-598)</name>
    <name type="common">Brown rot fungus</name>
    <dbReference type="NCBI Taxonomy" id="741705"/>
    <lineage>
        <taxon>Eukaryota</taxon>
        <taxon>Fungi</taxon>
        <taxon>Dikarya</taxon>
        <taxon>Basidiomycota</taxon>
        <taxon>Agaricomycotina</taxon>
        <taxon>Agaricomycetes</taxon>
        <taxon>Agaricomycetidae</taxon>
        <taxon>Boletales</taxon>
        <taxon>Coniophorineae</taxon>
        <taxon>Coniophoraceae</taxon>
        <taxon>Coniophora</taxon>
    </lineage>
</organism>